<proteinExistence type="predicted"/>
<dbReference type="GeneID" id="64470593"/>
<organism evidence="1 2">
    <name type="scientific">Streptomyces phage Yosif</name>
    <dbReference type="NCBI Taxonomy" id="2201421"/>
    <lineage>
        <taxon>Viruses</taxon>
        <taxon>Duplodnaviria</taxon>
        <taxon>Heunggongvirae</taxon>
        <taxon>Uroviricota</taxon>
        <taxon>Caudoviricetes</taxon>
        <taxon>Arquatrovirinae</taxon>
        <taxon>Yosifvirus</taxon>
        <taxon>Yosifvirus yosif</taxon>
    </lineage>
</organism>
<protein>
    <submittedName>
        <fullName evidence="1">Uncharacterized protein</fullName>
    </submittedName>
</protein>
<keyword evidence="2" id="KW-1185">Reference proteome</keyword>
<evidence type="ECO:0000313" key="1">
    <source>
        <dbReference type="EMBL" id="AWY07597.1"/>
    </source>
</evidence>
<dbReference type="RefSeq" id="YP_010054675.1">
    <property type="nucleotide sequence ID" value="NC_054656.1"/>
</dbReference>
<gene>
    <name evidence="1" type="primary">33</name>
    <name evidence="1" type="ORF">SEA_YOSIF_33</name>
</gene>
<dbReference type="EMBL" id="MH248947">
    <property type="protein sequence ID" value="AWY07597.1"/>
    <property type="molecule type" value="Genomic_DNA"/>
</dbReference>
<name>A0A2Z4QBW3_9CAUD</name>
<reference evidence="2" key="1">
    <citation type="submission" date="2018-04" db="EMBL/GenBank/DDBJ databases">
        <authorList>
            <person name="Go L.Y."/>
            <person name="Mitchell J.A."/>
        </authorList>
    </citation>
    <scope>NUCLEOTIDE SEQUENCE [LARGE SCALE GENOMIC DNA]</scope>
</reference>
<dbReference type="Proteomes" id="UP000250856">
    <property type="component" value="Segment"/>
</dbReference>
<evidence type="ECO:0000313" key="2">
    <source>
        <dbReference type="Proteomes" id="UP000250856"/>
    </source>
</evidence>
<sequence length="166" mass="18680">MVPLRHIERALPAWDKTQGVPRSFVTTDGAISFHFDQEAYDFHIDASPGYKAATMATVLQQIRWWGLEVMDDDECPPELLDGGITRIYLTPTVPVEVAEAEAMAELLAEVDLLALAQEPELFKRPEHKPAPTRRDWVVNVLIPWLIFQPHIPQATLRTGLMTIGVV</sequence>
<dbReference type="KEGG" id="vg:64470593"/>
<accession>A0A2Z4QBW3</accession>